<evidence type="ECO:0000313" key="17">
    <source>
        <dbReference type="Proteomes" id="UP000295777"/>
    </source>
</evidence>
<organism evidence="16 17">
    <name type="scientific">Phorcysia thermohydrogeniphila</name>
    <dbReference type="NCBI Taxonomy" id="936138"/>
    <lineage>
        <taxon>Bacteria</taxon>
        <taxon>Pseudomonadati</taxon>
        <taxon>Aquificota</taxon>
        <taxon>Aquificia</taxon>
        <taxon>Desulfurobacteriales</taxon>
        <taxon>Desulfurobacteriaceae</taxon>
        <taxon>Phorcysia</taxon>
    </lineage>
</organism>
<evidence type="ECO:0000256" key="2">
    <source>
        <dbReference type="ARBA" id="ARBA00005062"/>
    </source>
</evidence>
<evidence type="ECO:0000256" key="6">
    <source>
        <dbReference type="ARBA" id="ARBA00022605"/>
    </source>
</evidence>
<dbReference type="GO" id="GO:0050661">
    <property type="term" value="F:NADP binding"/>
    <property type="evidence" value="ECO:0007669"/>
    <property type="project" value="InterPro"/>
</dbReference>
<comment type="pathway">
    <text evidence="1 13">Amino-acid biosynthesis; L-threonine biosynthesis; L-threonine from L-aspartate: step 3/5.</text>
</comment>
<evidence type="ECO:0000256" key="9">
    <source>
        <dbReference type="ARBA" id="ARBA00023002"/>
    </source>
</evidence>
<dbReference type="InterPro" id="IPR019811">
    <property type="entry name" value="HDH_CS"/>
</dbReference>
<evidence type="ECO:0000256" key="7">
    <source>
        <dbReference type="ARBA" id="ARBA00022697"/>
    </source>
</evidence>
<dbReference type="PROSITE" id="PS01042">
    <property type="entry name" value="HOMOSER_DHGENASE"/>
    <property type="match status" value="1"/>
</dbReference>
<dbReference type="SUPFAM" id="SSF55347">
    <property type="entry name" value="Glyceraldehyde-3-phosphate dehydrogenase-like, C-terminal domain"/>
    <property type="match status" value="1"/>
</dbReference>
<protein>
    <recommendedName>
        <fullName evidence="5 13">Homoserine dehydrogenase</fullName>
        <ecNumber evidence="4 13">1.1.1.3</ecNumber>
    </recommendedName>
</protein>
<dbReference type="Gene3D" id="3.30.360.10">
    <property type="entry name" value="Dihydrodipicolinate Reductase, domain 2"/>
    <property type="match status" value="1"/>
</dbReference>
<dbReference type="FunFam" id="3.30.360.10:FF:000005">
    <property type="entry name" value="Homoserine dehydrogenase"/>
    <property type="match status" value="1"/>
</dbReference>
<evidence type="ECO:0000256" key="8">
    <source>
        <dbReference type="ARBA" id="ARBA00022857"/>
    </source>
</evidence>
<dbReference type="InterPro" id="IPR045865">
    <property type="entry name" value="ACT-like_dom_sf"/>
</dbReference>
<dbReference type="UniPathway" id="UPA00051">
    <property type="reaction ID" value="UER00465"/>
</dbReference>
<comment type="catalytic activity">
    <reaction evidence="13">
        <text>L-homoserine + NADP(+) = L-aspartate 4-semialdehyde + NADPH + H(+)</text>
        <dbReference type="Rhea" id="RHEA:15761"/>
        <dbReference type="ChEBI" id="CHEBI:15378"/>
        <dbReference type="ChEBI" id="CHEBI:57476"/>
        <dbReference type="ChEBI" id="CHEBI:57783"/>
        <dbReference type="ChEBI" id="CHEBI:58349"/>
        <dbReference type="ChEBI" id="CHEBI:537519"/>
        <dbReference type="EC" id="1.1.1.3"/>
    </reaction>
</comment>
<dbReference type="GO" id="GO:0004412">
    <property type="term" value="F:homoserine dehydrogenase activity"/>
    <property type="evidence" value="ECO:0007669"/>
    <property type="project" value="UniProtKB-EC"/>
</dbReference>
<dbReference type="Gene3D" id="3.30.70.260">
    <property type="match status" value="1"/>
</dbReference>
<sequence length="427" mass="46548">MESFKVGIVGCGTVGGGVVKLLLENAKVIERRIGKKVEIAFVADKEIEKVKRLGIPEEKIFDDGFKALSKECDVVVELIGGTTIAKEIILKAIEKGRHVVTANKALLAESGEELFKKARERGVSLKFEASVGGGIPVIKALREGLSGNRIKRIYGIINGTANYILTEMTEKGVDFETALKKAQELGYAEADPTLDVEGFDAAHKIAILSTLSFGRWVRTENVFVRGIREITPLDIELAAEFGYRVKLLAISKVVDGKLEVRVHPTMIPEEHILSSVNGVFNACLIEGDFVGETLYYGMGAGERPTASAVVADIVDIAMGNTYDVPEELFSDDEKLEIKAPDDFISSFYLRFTAVDRPGVLAKISKVLGDYGISIKMALQKSINVNGGVPVVMTTHPAPKRKVQEAINRIDSFDVILSPTFVCMIEEL</sequence>
<evidence type="ECO:0000256" key="11">
    <source>
        <dbReference type="PIRSR" id="PIRSR000098-1"/>
    </source>
</evidence>
<evidence type="ECO:0000313" key="16">
    <source>
        <dbReference type="EMBL" id="TCK04556.1"/>
    </source>
</evidence>
<dbReference type="InterPro" id="IPR036291">
    <property type="entry name" value="NAD(P)-bd_dom_sf"/>
</dbReference>
<comment type="pathway">
    <text evidence="2 13">Amino-acid biosynthesis; L-methionine biosynthesis via de novo pathway; L-homoserine from L-aspartate: step 3/3.</text>
</comment>
<dbReference type="Gene3D" id="3.40.50.720">
    <property type="entry name" value="NAD(P)-binding Rossmann-like Domain"/>
    <property type="match status" value="1"/>
</dbReference>
<dbReference type="PROSITE" id="PS51671">
    <property type="entry name" value="ACT"/>
    <property type="match status" value="1"/>
</dbReference>
<evidence type="ECO:0000259" key="15">
    <source>
        <dbReference type="PROSITE" id="PS51671"/>
    </source>
</evidence>
<evidence type="ECO:0000256" key="14">
    <source>
        <dbReference type="RuleBase" id="RU004171"/>
    </source>
</evidence>
<proteinExistence type="inferred from homology"/>
<dbReference type="GO" id="GO:0009088">
    <property type="term" value="P:threonine biosynthetic process"/>
    <property type="evidence" value="ECO:0007669"/>
    <property type="project" value="UniProtKB-UniPathway"/>
</dbReference>
<dbReference type="SUPFAM" id="SSF51735">
    <property type="entry name" value="NAD(P)-binding Rossmann-fold domains"/>
    <property type="match status" value="1"/>
</dbReference>
<keyword evidence="9 13" id="KW-0560">Oxidoreductase</keyword>
<dbReference type="UniPathway" id="UPA00050">
    <property type="reaction ID" value="UER00063"/>
</dbReference>
<gene>
    <name evidence="16" type="ORF">CLV27_0989</name>
</gene>
<dbReference type="InterPro" id="IPR002912">
    <property type="entry name" value="ACT_dom"/>
</dbReference>
<feature type="domain" description="ACT" evidence="15">
    <location>
        <begin position="348"/>
        <end position="423"/>
    </location>
</feature>
<keyword evidence="8 12" id="KW-0521">NADP</keyword>
<dbReference type="NCBIfam" id="NF004976">
    <property type="entry name" value="PRK06349.1"/>
    <property type="match status" value="1"/>
</dbReference>
<dbReference type="Pfam" id="PF00742">
    <property type="entry name" value="Homoserine_dh"/>
    <property type="match status" value="1"/>
</dbReference>
<dbReference type="InterPro" id="IPR001342">
    <property type="entry name" value="HDH_cat"/>
</dbReference>
<dbReference type="PANTHER" id="PTHR43331">
    <property type="entry name" value="HOMOSERINE DEHYDROGENASE"/>
    <property type="match status" value="1"/>
</dbReference>
<feature type="binding site" evidence="12">
    <location>
        <position position="104"/>
    </location>
    <ligand>
        <name>NADPH</name>
        <dbReference type="ChEBI" id="CHEBI:57783"/>
    </ligand>
</feature>
<dbReference type="GO" id="GO:0009086">
    <property type="term" value="P:methionine biosynthetic process"/>
    <property type="evidence" value="ECO:0007669"/>
    <property type="project" value="UniProtKB-KW"/>
</dbReference>
<dbReference type="AlphaFoldDB" id="A0A4V2PDB8"/>
<dbReference type="OrthoDB" id="9808167at2"/>
<dbReference type="Pfam" id="PF01842">
    <property type="entry name" value="ACT"/>
    <property type="match status" value="1"/>
</dbReference>
<feature type="binding site" evidence="12">
    <location>
        <begin position="9"/>
        <end position="16"/>
    </location>
    <ligand>
        <name>NADP(+)</name>
        <dbReference type="ChEBI" id="CHEBI:58349"/>
    </ligand>
</feature>
<evidence type="ECO:0000256" key="13">
    <source>
        <dbReference type="RuleBase" id="RU000579"/>
    </source>
</evidence>
<dbReference type="CDD" id="cd04881">
    <property type="entry name" value="ACT_HSDH-Hom"/>
    <property type="match status" value="1"/>
</dbReference>
<evidence type="ECO:0000256" key="12">
    <source>
        <dbReference type="PIRSR" id="PIRSR000098-2"/>
    </source>
</evidence>
<feature type="active site" description="Proton donor" evidence="11">
    <location>
        <position position="204"/>
    </location>
</feature>
<reference evidence="16 17" key="1">
    <citation type="submission" date="2019-03" db="EMBL/GenBank/DDBJ databases">
        <title>Genomic Encyclopedia of Archaeal and Bacterial Type Strains, Phase II (KMG-II): from individual species to whole genera.</title>
        <authorList>
            <person name="Goeker M."/>
        </authorList>
    </citation>
    <scope>NUCLEOTIDE SEQUENCE [LARGE SCALE GENOMIC DNA]</scope>
    <source>
        <strain evidence="16 17">DSM 24425</strain>
    </source>
</reference>
<dbReference type="SUPFAM" id="SSF55021">
    <property type="entry name" value="ACT-like"/>
    <property type="match status" value="1"/>
</dbReference>
<dbReference type="Pfam" id="PF03447">
    <property type="entry name" value="NAD_binding_3"/>
    <property type="match status" value="1"/>
</dbReference>
<evidence type="ECO:0000256" key="5">
    <source>
        <dbReference type="ARBA" id="ARBA00013376"/>
    </source>
</evidence>
<accession>A0A4V2PDB8</accession>
<dbReference type="RefSeq" id="WP_132526387.1">
    <property type="nucleotide sequence ID" value="NZ_SMFV01000003.1"/>
</dbReference>
<comment type="similarity">
    <text evidence="3 14">Belongs to the homoserine dehydrogenase family.</text>
</comment>
<evidence type="ECO:0000256" key="3">
    <source>
        <dbReference type="ARBA" id="ARBA00006753"/>
    </source>
</evidence>
<dbReference type="Proteomes" id="UP000295777">
    <property type="component" value="Unassembled WGS sequence"/>
</dbReference>
<dbReference type="EMBL" id="SMFV01000003">
    <property type="protein sequence ID" value="TCK04556.1"/>
    <property type="molecule type" value="Genomic_DNA"/>
</dbReference>
<evidence type="ECO:0000256" key="10">
    <source>
        <dbReference type="ARBA" id="ARBA00023167"/>
    </source>
</evidence>
<dbReference type="InterPro" id="IPR005106">
    <property type="entry name" value="Asp/hSer_DH_NAD-bd"/>
</dbReference>
<feature type="binding site" evidence="12">
    <location>
        <position position="189"/>
    </location>
    <ligand>
        <name>L-homoserine</name>
        <dbReference type="ChEBI" id="CHEBI:57476"/>
    </ligand>
</feature>
<evidence type="ECO:0000256" key="1">
    <source>
        <dbReference type="ARBA" id="ARBA00005056"/>
    </source>
</evidence>
<keyword evidence="7 13" id="KW-0791">Threonine biosynthesis</keyword>
<comment type="caution">
    <text evidence="16">The sequence shown here is derived from an EMBL/GenBank/DDBJ whole genome shotgun (WGS) entry which is preliminary data.</text>
</comment>
<dbReference type="PANTHER" id="PTHR43331:SF1">
    <property type="entry name" value="HOMOSERINE DEHYDROGENASE"/>
    <property type="match status" value="1"/>
</dbReference>
<dbReference type="EC" id="1.1.1.3" evidence="4 13"/>
<dbReference type="InterPro" id="IPR016204">
    <property type="entry name" value="HDH"/>
</dbReference>
<keyword evidence="17" id="KW-1185">Reference proteome</keyword>
<keyword evidence="6 13" id="KW-0028">Amino-acid biosynthesis</keyword>
<keyword evidence="10 13" id="KW-0486">Methionine biosynthesis</keyword>
<evidence type="ECO:0000256" key="4">
    <source>
        <dbReference type="ARBA" id="ARBA00013213"/>
    </source>
</evidence>
<name>A0A4V2PDB8_9BACT</name>
<dbReference type="PIRSF" id="PIRSF000098">
    <property type="entry name" value="Homoser_dehydrog"/>
    <property type="match status" value="1"/>
</dbReference>